<keyword evidence="2" id="KW-1185">Reference proteome</keyword>
<protein>
    <submittedName>
        <fullName evidence="1">Uncharacterized protein</fullName>
    </submittedName>
</protein>
<dbReference type="EMBL" id="JBJKTR010000012">
    <property type="protein sequence ID" value="KAL3352184.1"/>
    <property type="molecule type" value="Genomic_DNA"/>
</dbReference>
<dbReference type="Proteomes" id="UP001627284">
    <property type="component" value="Unassembled WGS sequence"/>
</dbReference>
<reference evidence="1 2" key="1">
    <citation type="submission" date="2024-05" db="EMBL/GenBank/DDBJ databases">
        <title>De novo assembly of an allotetraploid wild potato.</title>
        <authorList>
            <person name="Hosaka A.J."/>
        </authorList>
    </citation>
    <scope>NUCLEOTIDE SEQUENCE [LARGE SCALE GENOMIC DNA]</scope>
    <source>
        <tissue evidence="1">Young leaves</tissue>
    </source>
</reference>
<evidence type="ECO:0000313" key="2">
    <source>
        <dbReference type="Proteomes" id="UP001627284"/>
    </source>
</evidence>
<accession>A0ABD2T7D9</accession>
<comment type="caution">
    <text evidence="1">The sequence shown here is derived from an EMBL/GenBank/DDBJ whole genome shotgun (WGS) entry which is preliminary data.</text>
</comment>
<organism evidence="1 2">
    <name type="scientific">Solanum stoloniferum</name>
    <dbReference type="NCBI Taxonomy" id="62892"/>
    <lineage>
        <taxon>Eukaryota</taxon>
        <taxon>Viridiplantae</taxon>
        <taxon>Streptophyta</taxon>
        <taxon>Embryophyta</taxon>
        <taxon>Tracheophyta</taxon>
        <taxon>Spermatophyta</taxon>
        <taxon>Magnoliopsida</taxon>
        <taxon>eudicotyledons</taxon>
        <taxon>Gunneridae</taxon>
        <taxon>Pentapetalae</taxon>
        <taxon>asterids</taxon>
        <taxon>lamiids</taxon>
        <taxon>Solanales</taxon>
        <taxon>Solanaceae</taxon>
        <taxon>Solanoideae</taxon>
        <taxon>Solaneae</taxon>
        <taxon>Solanum</taxon>
    </lineage>
</organism>
<sequence length="104" mass="12109">MPRRRPRSLLRCLWPPHAPLPSPPHVLPYPLHQRNDFGLLEKCLINHSSSQIDLKRSILERFGHPLHHFFPVASEIGVSKNSKFEFLEPNLGYKRRTSVLIKTI</sequence>
<proteinExistence type="predicted"/>
<name>A0ABD2T7D9_9SOLN</name>
<gene>
    <name evidence="1" type="ORF">AABB24_020315</name>
</gene>
<evidence type="ECO:0000313" key="1">
    <source>
        <dbReference type="EMBL" id="KAL3352184.1"/>
    </source>
</evidence>
<dbReference type="AlphaFoldDB" id="A0ABD2T7D9"/>